<reference evidence="2 3" key="1">
    <citation type="submission" date="2024-10" db="EMBL/GenBank/DDBJ databases">
        <title>Updated reference genomes for cyclostephanoid diatoms.</title>
        <authorList>
            <person name="Roberts W.R."/>
            <person name="Alverson A.J."/>
        </authorList>
    </citation>
    <scope>NUCLEOTIDE SEQUENCE [LARGE SCALE GENOMIC DNA]</scope>
    <source>
        <strain evidence="2 3">AJA010-31</strain>
    </source>
</reference>
<organism evidence="2 3">
    <name type="scientific">Cyclotella atomus</name>
    <dbReference type="NCBI Taxonomy" id="382360"/>
    <lineage>
        <taxon>Eukaryota</taxon>
        <taxon>Sar</taxon>
        <taxon>Stramenopiles</taxon>
        <taxon>Ochrophyta</taxon>
        <taxon>Bacillariophyta</taxon>
        <taxon>Coscinodiscophyceae</taxon>
        <taxon>Thalassiosirophycidae</taxon>
        <taxon>Stephanodiscales</taxon>
        <taxon>Stephanodiscaceae</taxon>
        <taxon>Cyclotella</taxon>
    </lineage>
</organism>
<feature type="region of interest" description="Disordered" evidence="1">
    <location>
        <begin position="194"/>
        <end position="217"/>
    </location>
</feature>
<evidence type="ECO:0000256" key="1">
    <source>
        <dbReference type="SAM" id="MobiDB-lite"/>
    </source>
</evidence>
<accession>A0ABD3QGX5</accession>
<dbReference type="AlphaFoldDB" id="A0ABD3QGX5"/>
<dbReference type="Proteomes" id="UP001530400">
    <property type="component" value="Unassembled WGS sequence"/>
</dbReference>
<name>A0ABD3QGX5_9STRA</name>
<keyword evidence="3" id="KW-1185">Reference proteome</keyword>
<protein>
    <submittedName>
        <fullName evidence="2">Uncharacterized protein</fullName>
    </submittedName>
</protein>
<dbReference type="EMBL" id="JALLPJ020000190">
    <property type="protein sequence ID" value="KAL3799354.1"/>
    <property type="molecule type" value="Genomic_DNA"/>
</dbReference>
<comment type="caution">
    <text evidence="2">The sequence shown here is derived from an EMBL/GenBank/DDBJ whole genome shotgun (WGS) entry which is preliminary data.</text>
</comment>
<evidence type="ECO:0000313" key="3">
    <source>
        <dbReference type="Proteomes" id="UP001530400"/>
    </source>
</evidence>
<proteinExistence type="predicted"/>
<evidence type="ECO:0000313" key="2">
    <source>
        <dbReference type="EMBL" id="KAL3799354.1"/>
    </source>
</evidence>
<sequence>MLGDGTKQEWSAIRAEALSSAIFYGECTLNKVCSDGAVYAEEDVRKNQSKWWLPGYDPNHPALHGSPTSIEASPCQNGHISSVATIPNATAPHPPRQASTDLIDEDANEHEVNGMDEPLFARDDDLGSMPSLHLLCKTNTDKLNQPLPFSHMPNDFKSTSILSTAPLSCKKSQVSPRPKIFGSTEDAIRSQYSRIHEAPQSQGQCKRQRSTGSSESDIVASNYAEVPTLQRDFDPIALCSEIKKAKVMLLSSLKENAFATTDDKSFFDTVTTLERLYQAKLTQSSCEMIPVAKKTKSHPSEIEVDQHACIDGTWLMISPPAYPACVGVNDNGERMFTLGRMTFDMFQPSNLICSIQKQYNTIRTVTSDEKLPTYIPPTLRQEAEYEHKKHRRGKLKAHNIIATFTIEQGSACYNDKVAQGKQKKLKGLLTNYGYTLPDPKNPNRKSIWFTAGTIEPSDEESLEGWRELFGENTSDSSSAQYTEKARSLASEILLGAVSEPMDEHGTAGYYLTQPIGGHGYAYCDVVFMDEQIRVMRGHCGSVLVFQRVFL</sequence>
<feature type="compositionally biased region" description="Polar residues" evidence="1">
    <location>
        <begin position="199"/>
        <end position="216"/>
    </location>
</feature>
<gene>
    <name evidence="2" type="ORF">ACHAWO_008465</name>
</gene>